<reference evidence="1" key="1">
    <citation type="submission" date="2022-04" db="EMBL/GenBank/DDBJ databases">
        <title>Genome of the entomopathogenic fungus Entomophthora muscae.</title>
        <authorList>
            <person name="Elya C."/>
            <person name="Lovett B.R."/>
            <person name="Lee E."/>
            <person name="Macias A.M."/>
            <person name="Hajek A.E."/>
            <person name="De Bivort B.L."/>
            <person name="Kasson M.T."/>
            <person name="De Fine Licht H.H."/>
            <person name="Stajich J.E."/>
        </authorList>
    </citation>
    <scope>NUCLEOTIDE SEQUENCE</scope>
    <source>
        <strain evidence="1">Berkeley</strain>
    </source>
</reference>
<evidence type="ECO:0000313" key="2">
    <source>
        <dbReference type="Proteomes" id="UP001165960"/>
    </source>
</evidence>
<keyword evidence="2" id="KW-1185">Reference proteome</keyword>
<accession>A0ACC2UM98</accession>
<protein>
    <submittedName>
        <fullName evidence="1">Uncharacterized protein</fullName>
    </submittedName>
</protein>
<dbReference type="Proteomes" id="UP001165960">
    <property type="component" value="Unassembled WGS sequence"/>
</dbReference>
<sequence length="448" mass="49042">MSLLSGLQLLVARFSILCAEACASSTLISTLYCLQLKINLELVSSLVLREYLLPLLIPLESCILSDDLLLSHHAFKLLTHIHSILDDKTMFPLKDIMDKVFIKLNSQSALGRVQAIKFLSYLTHSRPHGELVSILCLQISDQTSASRLLLLGLLEEIIQGYPEHLLLPHLSNLQEALFLASTDSEEDICLSGQIGTKTFSERFPKFASSLPTPNLPHSDTVILEDDGTFRLDPSPTVTSPILFFDSDEDLLPPAPSTRLKRICSISLAKDVPLDLDASLSSQDQRHPTKKLKSIPCSKLSASNSLLPKEPSLTRTPTEYSLSPMQYLVRSKPVCQSITANTSNASSSEDLKPLLPKEPSLTRTPTEYFSSPMRYLVRSKLVCQPTLGNTSNASSSEDSKCLLPKRPSLAGTPSTNSSAPQRPLIRTTSICQYTTANTSNASSSEDSDG</sequence>
<evidence type="ECO:0000313" key="1">
    <source>
        <dbReference type="EMBL" id="KAJ9087963.1"/>
    </source>
</evidence>
<comment type="caution">
    <text evidence="1">The sequence shown here is derived from an EMBL/GenBank/DDBJ whole genome shotgun (WGS) entry which is preliminary data.</text>
</comment>
<organism evidence="1 2">
    <name type="scientific">Entomophthora muscae</name>
    <dbReference type="NCBI Taxonomy" id="34485"/>
    <lineage>
        <taxon>Eukaryota</taxon>
        <taxon>Fungi</taxon>
        <taxon>Fungi incertae sedis</taxon>
        <taxon>Zoopagomycota</taxon>
        <taxon>Entomophthoromycotina</taxon>
        <taxon>Entomophthoromycetes</taxon>
        <taxon>Entomophthorales</taxon>
        <taxon>Entomophthoraceae</taxon>
        <taxon>Entomophthora</taxon>
    </lineage>
</organism>
<name>A0ACC2UM98_9FUNG</name>
<dbReference type="EMBL" id="QTSX02000172">
    <property type="protein sequence ID" value="KAJ9087963.1"/>
    <property type="molecule type" value="Genomic_DNA"/>
</dbReference>
<proteinExistence type="predicted"/>
<gene>
    <name evidence="1" type="ORF">DSO57_1027821</name>
</gene>